<dbReference type="EMBL" id="CM042889">
    <property type="protein sequence ID" value="KAI4319751.1"/>
    <property type="molecule type" value="Genomic_DNA"/>
</dbReference>
<evidence type="ECO:0000313" key="1">
    <source>
        <dbReference type="EMBL" id="KAI4319751.1"/>
    </source>
</evidence>
<dbReference type="Proteomes" id="UP001057402">
    <property type="component" value="Chromosome 10"/>
</dbReference>
<accession>A0ACB9M860</accession>
<gene>
    <name evidence="1" type="ORF">MLD38_033313</name>
</gene>
<evidence type="ECO:0000313" key="2">
    <source>
        <dbReference type="Proteomes" id="UP001057402"/>
    </source>
</evidence>
<protein>
    <submittedName>
        <fullName evidence="1">Uncharacterized protein</fullName>
    </submittedName>
</protein>
<reference evidence="2" key="1">
    <citation type="journal article" date="2023" name="Front. Plant Sci.">
        <title>Chromosomal-level genome assembly of Melastoma candidum provides insights into trichome evolution.</title>
        <authorList>
            <person name="Zhong Y."/>
            <person name="Wu W."/>
            <person name="Sun C."/>
            <person name="Zou P."/>
            <person name="Liu Y."/>
            <person name="Dai S."/>
            <person name="Zhou R."/>
        </authorList>
    </citation>
    <scope>NUCLEOTIDE SEQUENCE [LARGE SCALE GENOMIC DNA]</scope>
</reference>
<organism evidence="1 2">
    <name type="scientific">Melastoma candidum</name>
    <dbReference type="NCBI Taxonomy" id="119954"/>
    <lineage>
        <taxon>Eukaryota</taxon>
        <taxon>Viridiplantae</taxon>
        <taxon>Streptophyta</taxon>
        <taxon>Embryophyta</taxon>
        <taxon>Tracheophyta</taxon>
        <taxon>Spermatophyta</taxon>
        <taxon>Magnoliopsida</taxon>
        <taxon>eudicotyledons</taxon>
        <taxon>Gunneridae</taxon>
        <taxon>Pentapetalae</taxon>
        <taxon>rosids</taxon>
        <taxon>malvids</taxon>
        <taxon>Myrtales</taxon>
        <taxon>Melastomataceae</taxon>
        <taxon>Melastomatoideae</taxon>
        <taxon>Melastomateae</taxon>
        <taxon>Melastoma</taxon>
    </lineage>
</organism>
<comment type="caution">
    <text evidence="1">The sequence shown here is derived from an EMBL/GenBank/DDBJ whole genome shotgun (WGS) entry which is preliminary data.</text>
</comment>
<proteinExistence type="predicted"/>
<sequence>MASQQVFWRDTVDVAGGKEPTTAEKAAKTKDKVAKGAGAAKEYATETGSPGAHKTTEAKHKVVGSTYSTVHYVAEKGTAAEDTVLEKGQHGIANAKDTVMNTAAMAKDYNVPKVVEAKDKTEETTQGVVGYAGEKVAHRWKRWRQPRRRWSRQGSMQGRLPQI</sequence>
<keyword evidence="2" id="KW-1185">Reference proteome</keyword>
<name>A0ACB9M860_9MYRT</name>